<feature type="signal peptide" evidence="1">
    <location>
        <begin position="1"/>
        <end position="23"/>
    </location>
</feature>
<dbReference type="AlphaFoldDB" id="A0A7W6DUI1"/>
<evidence type="ECO:0000313" key="3">
    <source>
        <dbReference type="Proteomes" id="UP000541426"/>
    </source>
</evidence>
<comment type="caution">
    <text evidence="2">The sequence shown here is derived from an EMBL/GenBank/DDBJ whole genome shotgun (WGS) entry which is preliminary data.</text>
</comment>
<dbReference type="Gene3D" id="3.10.450.160">
    <property type="entry name" value="inner membrane protein cigr"/>
    <property type="match status" value="1"/>
</dbReference>
<reference evidence="2 3" key="1">
    <citation type="submission" date="2020-08" db="EMBL/GenBank/DDBJ databases">
        <title>Genomic Encyclopedia of Type Strains, Phase IV (KMG-IV): sequencing the most valuable type-strain genomes for metagenomic binning, comparative biology and taxonomic classification.</title>
        <authorList>
            <person name="Goeker M."/>
        </authorList>
    </citation>
    <scope>NUCLEOTIDE SEQUENCE [LARGE SCALE GENOMIC DNA]</scope>
    <source>
        <strain evidence="2 3">DSM 102235</strain>
    </source>
</reference>
<organism evidence="2 3">
    <name type="scientific">Sagittula marina</name>
    <dbReference type="NCBI Taxonomy" id="943940"/>
    <lineage>
        <taxon>Bacteria</taxon>
        <taxon>Pseudomonadati</taxon>
        <taxon>Pseudomonadota</taxon>
        <taxon>Alphaproteobacteria</taxon>
        <taxon>Rhodobacterales</taxon>
        <taxon>Roseobacteraceae</taxon>
        <taxon>Sagittula</taxon>
    </lineage>
</organism>
<dbReference type="Proteomes" id="UP000541426">
    <property type="component" value="Unassembled WGS sequence"/>
</dbReference>
<protein>
    <recommendedName>
        <fullName evidence="4">Excinuclease ABC subunit A</fullName>
    </recommendedName>
</protein>
<feature type="chain" id="PRO_5030508087" description="Excinuclease ABC subunit A" evidence="1">
    <location>
        <begin position="24"/>
        <end position="116"/>
    </location>
</feature>
<name>A0A7W6DUI1_9RHOB</name>
<evidence type="ECO:0000256" key="1">
    <source>
        <dbReference type="SAM" id="SignalP"/>
    </source>
</evidence>
<dbReference type="RefSeq" id="WP_246429311.1">
    <property type="nucleotide sequence ID" value="NZ_BAABBZ010000018.1"/>
</dbReference>
<dbReference type="EMBL" id="JACIEJ010000004">
    <property type="protein sequence ID" value="MBB3985454.1"/>
    <property type="molecule type" value="Genomic_DNA"/>
</dbReference>
<accession>A0A7W6DUI1</accession>
<gene>
    <name evidence="2" type="ORF">GGQ68_001787</name>
</gene>
<keyword evidence="3" id="KW-1185">Reference proteome</keyword>
<evidence type="ECO:0008006" key="4">
    <source>
        <dbReference type="Google" id="ProtNLM"/>
    </source>
</evidence>
<sequence length="116" mass="12571">MFRTLTAATLAVATLSMPFAAQAGSTGCPQGLAQKNNGCMAPGQAKKQPATHDQTDIIVLAPGDRLSGEYRRIDDPSQYGLNPHRAYYRVNDQIYRVDRHTKEVLDVIGAVAALEN</sequence>
<keyword evidence="1" id="KW-0732">Signal</keyword>
<proteinExistence type="predicted"/>
<dbReference type="PROSITE" id="PS51257">
    <property type="entry name" value="PROKAR_LIPOPROTEIN"/>
    <property type="match status" value="1"/>
</dbReference>
<evidence type="ECO:0000313" key="2">
    <source>
        <dbReference type="EMBL" id="MBB3985454.1"/>
    </source>
</evidence>